<keyword evidence="2" id="KW-1185">Reference proteome</keyword>
<dbReference type="Proteomes" id="UP000499080">
    <property type="component" value="Unassembled WGS sequence"/>
</dbReference>
<organism evidence="1 2">
    <name type="scientific">Araneus ventricosus</name>
    <name type="common">Orbweaver spider</name>
    <name type="synonym">Epeira ventricosa</name>
    <dbReference type="NCBI Taxonomy" id="182803"/>
    <lineage>
        <taxon>Eukaryota</taxon>
        <taxon>Metazoa</taxon>
        <taxon>Ecdysozoa</taxon>
        <taxon>Arthropoda</taxon>
        <taxon>Chelicerata</taxon>
        <taxon>Arachnida</taxon>
        <taxon>Araneae</taxon>
        <taxon>Araneomorphae</taxon>
        <taxon>Entelegynae</taxon>
        <taxon>Araneoidea</taxon>
        <taxon>Araneidae</taxon>
        <taxon>Araneus</taxon>
    </lineage>
</organism>
<dbReference type="AlphaFoldDB" id="A0A4Y2P4N2"/>
<accession>A0A4Y2P4N2</accession>
<proteinExistence type="predicted"/>
<sequence>MNYYELPPESDLTETDEAIEQMETYLEEIEVSLTYLISKHNIDDKRAELNIKANKTETLLSVKLPDILLPQFSRRFLKNSLHKSSEKCFLAAAELDSAEQLLIKLFAKEITALQDDKNVPVSSKLKSLDPFLIIIKFYE</sequence>
<gene>
    <name evidence="1" type="ORF">AVEN_63328_1</name>
</gene>
<comment type="caution">
    <text evidence="1">The sequence shown here is derived from an EMBL/GenBank/DDBJ whole genome shotgun (WGS) entry which is preliminary data.</text>
</comment>
<reference evidence="1 2" key="1">
    <citation type="journal article" date="2019" name="Sci. Rep.">
        <title>Orb-weaving spider Araneus ventricosus genome elucidates the spidroin gene catalogue.</title>
        <authorList>
            <person name="Kono N."/>
            <person name="Nakamura H."/>
            <person name="Ohtoshi R."/>
            <person name="Moran D.A.P."/>
            <person name="Shinohara A."/>
            <person name="Yoshida Y."/>
            <person name="Fujiwara M."/>
            <person name="Mori M."/>
            <person name="Tomita M."/>
            <person name="Arakawa K."/>
        </authorList>
    </citation>
    <scope>NUCLEOTIDE SEQUENCE [LARGE SCALE GENOMIC DNA]</scope>
</reference>
<name>A0A4Y2P4N2_ARAVE</name>
<dbReference type="OrthoDB" id="5984724at2759"/>
<evidence type="ECO:0000313" key="2">
    <source>
        <dbReference type="Proteomes" id="UP000499080"/>
    </source>
</evidence>
<protein>
    <submittedName>
        <fullName evidence="1">Uncharacterized protein</fullName>
    </submittedName>
</protein>
<evidence type="ECO:0000313" key="1">
    <source>
        <dbReference type="EMBL" id="GBN45257.1"/>
    </source>
</evidence>
<dbReference type="EMBL" id="BGPR01010274">
    <property type="protein sequence ID" value="GBN45257.1"/>
    <property type="molecule type" value="Genomic_DNA"/>
</dbReference>